<sequence length="312" mass="34219">MDLSAVEAFVRAAEFRSFTTAAKQMGLTASGVSKAVTRLESQTGVVLLHRSTRSVGLTAEGAVFFERCREILTELRNAEAALLQSAQTPSGRLRVAAPIAFGRSIFVPALGEFQRRYPEVVVEASFSDAIQDIIEEGFDIAIRIGDLPSNRLMARELGSAHWIACASPAYLKEYGRPHSPDDLTEHHCIAQISASTRRYRDWCFASGNHEWAIRAGEHAGQVLDHCDALIDAALADAGIVYVHDYAADKYMRAGRLERVLQDYSTPRRSIHLLYPAVRQLSPKVMAFAEFALEIMGDSPSGYATDEVSDVAA</sequence>
<keyword evidence="4" id="KW-0804">Transcription</keyword>
<dbReference type="SUPFAM" id="SSF53850">
    <property type="entry name" value="Periplasmic binding protein-like II"/>
    <property type="match status" value="1"/>
</dbReference>
<dbReference type="EMBL" id="CADIKH010000012">
    <property type="protein sequence ID" value="CAB3757379.1"/>
    <property type="molecule type" value="Genomic_DNA"/>
</dbReference>
<dbReference type="Proteomes" id="UP000494363">
    <property type="component" value="Unassembled WGS sequence"/>
</dbReference>
<dbReference type="PANTHER" id="PTHR30537:SF5">
    <property type="entry name" value="HTH-TYPE TRANSCRIPTIONAL ACTIVATOR TTDR-RELATED"/>
    <property type="match status" value="1"/>
</dbReference>
<dbReference type="InterPro" id="IPR058163">
    <property type="entry name" value="LysR-type_TF_proteobact-type"/>
</dbReference>
<reference evidence="6 7" key="1">
    <citation type="submission" date="2020-04" db="EMBL/GenBank/DDBJ databases">
        <authorList>
            <person name="De Canck E."/>
        </authorList>
    </citation>
    <scope>NUCLEOTIDE SEQUENCE [LARGE SCALE GENOMIC DNA]</scope>
    <source>
        <strain evidence="6 7">LMG 29542</strain>
    </source>
</reference>
<dbReference type="RefSeq" id="WP_175227309.1">
    <property type="nucleotide sequence ID" value="NZ_CADIKH010000012.1"/>
</dbReference>
<comment type="similarity">
    <text evidence="1">Belongs to the LysR transcriptional regulatory family.</text>
</comment>
<dbReference type="GO" id="GO:0006351">
    <property type="term" value="P:DNA-templated transcription"/>
    <property type="evidence" value="ECO:0007669"/>
    <property type="project" value="TreeGrafter"/>
</dbReference>
<feature type="domain" description="HTH lysR-type" evidence="5">
    <location>
        <begin position="1"/>
        <end position="58"/>
    </location>
</feature>
<dbReference type="InterPro" id="IPR036388">
    <property type="entry name" value="WH-like_DNA-bd_sf"/>
</dbReference>
<dbReference type="Gene3D" id="3.40.190.290">
    <property type="match status" value="1"/>
</dbReference>
<protein>
    <submittedName>
        <fullName evidence="6">HTH-type transcriptional regulator DmlR</fullName>
    </submittedName>
</protein>
<proteinExistence type="inferred from homology"/>
<organism evidence="6 7">
    <name type="scientific">Paraburkholderia humisilvae</name>
    <dbReference type="NCBI Taxonomy" id="627669"/>
    <lineage>
        <taxon>Bacteria</taxon>
        <taxon>Pseudomonadati</taxon>
        <taxon>Pseudomonadota</taxon>
        <taxon>Betaproteobacteria</taxon>
        <taxon>Burkholderiales</taxon>
        <taxon>Burkholderiaceae</taxon>
        <taxon>Paraburkholderia</taxon>
    </lineage>
</organism>
<keyword evidence="7" id="KW-1185">Reference proteome</keyword>
<name>A0A6J5DT09_9BURK</name>
<evidence type="ECO:0000256" key="2">
    <source>
        <dbReference type="ARBA" id="ARBA00023015"/>
    </source>
</evidence>
<evidence type="ECO:0000256" key="4">
    <source>
        <dbReference type="ARBA" id="ARBA00023163"/>
    </source>
</evidence>
<dbReference type="InterPro" id="IPR000847">
    <property type="entry name" value="LysR_HTH_N"/>
</dbReference>
<keyword evidence="3" id="KW-0238">DNA-binding</keyword>
<keyword evidence="2" id="KW-0805">Transcription regulation</keyword>
<dbReference type="CDD" id="cd08422">
    <property type="entry name" value="PBP2_CrgA_like"/>
    <property type="match status" value="1"/>
</dbReference>
<evidence type="ECO:0000313" key="7">
    <source>
        <dbReference type="Proteomes" id="UP000494363"/>
    </source>
</evidence>
<dbReference type="Gene3D" id="1.10.10.10">
    <property type="entry name" value="Winged helix-like DNA-binding domain superfamily/Winged helix DNA-binding domain"/>
    <property type="match status" value="1"/>
</dbReference>
<dbReference type="GO" id="GO:0003700">
    <property type="term" value="F:DNA-binding transcription factor activity"/>
    <property type="evidence" value="ECO:0007669"/>
    <property type="project" value="InterPro"/>
</dbReference>
<dbReference type="AlphaFoldDB" id="A0A6J5DT09"/>
<dbReference type="PROSITE" id="PS50931">
    <property type="entry name" value="HTH_LYSR"/>
    <property type="match status" value="1"/>
</dbReference>
<dbReference type="FunFam" id="1.10.10.10:FF:000001">
    <property type="entry name" value="LysR family transcriptional regulator"/>
    <property type="match status" value="1"/>
</dbReference>
<dbReference type="GO" id="GO:0043565">
    <property type="term" value="F:sequence-specific DNA binding"/>
    <property type="evidence" value="ECO:0007669"/>
    <property type="project" value="TreeGrafter"/>
</dbReference>
<evidence type="ECO:0000256" key="1">
    <source>
        <dbReference type="ARBA" id="ARBA00009437"/>
    </source>
</evidence>
<evidence type="ECO:0000313" key="6">
    <source>
        <dbReference type="EMBL" id="CAB3757379.1"/>
    </source>
</evidence>
<evidence type="ECO:0000259" key="5">
    <source>
        <dbReference type="PROSITE" id="PS50931"/>
    </source>
</evidence>
<dbReference type="Pfam" id="PF03466">
    <property type="entry name" value="LysR_substrate"/>
    <property type="match status" value="1"/>
</dbReference>
<dbReference type="Pfam" id="PF00126">
    <property type="entry name" value="HTH_1"/>
    <property type="match status" value="1"/>
</dbReference>
<accession>A0A6J5DT09</accession>
<dbReference type="InterPro" id="IPR036390">
    <property type="entry name" value="WH_DNA-bd_sf"/>
</dbReference>
<dbReference type="SUPFAM" id="SSF46785">
    <property type="entry name" value="Winged helix' DNA-binding domain"/>
    <property type="match status" value="1"/>
</dbReference>
<gene>
    <name evidence="6" type="primary">dmlR_9</name>
    <name evidence="6" type="ORF">LMG29542_03074</name>
</gene>
<evidence type="ECO:0000256" key="3">
    <source>
        <dbReference type="ARBA" id="ARBA00023125"/>
    </source>
</evidence>
<dbReference type="InterPro" id="IPR005119">
    <property type="entry name" value="LysR_subst-bd"/>
</dbReference>
<dbReference type="PANTHER" id="PTHR30537">
    <property type="entry name" value="HTH-TYPE TRANSCRIPTIONAL REGULATOR"/>
    <property type="match status" value="1"/>
</dbReference>